<keyword evidence="5" id="KW-1185">Reference proteome</keyword>
<evidence type="ECO:0000256" key="2">
    <source>
        <dbReference type="SAM" id="MobiDB-lite"/>
    </source>
</evidence>
<dbReference type="GO" id="GO:0006508">
    <property type="term" value="P:proteolysis"/>
    <property type="evidence" value="ECO:0007669"/>
    <property type="project" value="InterPro"/>
</dbReference>
<dbReference type="InterPro" id="IPR056884">
    <property type="entry name" value="NPHP3-like_N"/>
</dbReference>
<dbReference type="Pfam" id="PF24883">
    <property type="entry name" value="NPHP3_N"/>
    <property type="match status" value="1"/>
</dbReference>
<dbReference type="GO" id="GO:0004252">
    <property type="term" value="F:serine-type endopeptidase activity"/>
    <property type="evidence" value="ECO:0007669"/>
    <property type="project" value="InterPro"/>
</dbReference>
<evidence type="ECO:0000313" key="4">
    <source>
        <dbReference type="EMBL" id="CZR54131.1"/>
    </source>
</evidence>
<protein>
    <recommendedName>
        <fullName evidence="3">Nephrocystin 3-like N-terminal domain-containing protein</fullName>
    </recommendedName>
</protein>
<dbReference type="OrthoDB" id="10631952at2759"/>
<dbReference type="EMBL" id="FJOG01000004">
    <property type="protein sequence ID" value="CZR54131.1"/>
    <property type="molecule type" value="Genomic_DNA"/>
</dbReference>
<evidence type="ECO:0000256" key="1">
    <source>
        <dbReference type="ARBA" id="ARBA00022737"/>
    </source>
</evidence>
<keyword evidence="1" id="KW-0677">Repeat</keyword>
<proteinExistence type="predicted"/>
<dbReference type="STRING" id="576137.A0A1L7WMX9"/>
<name>A0A1L7WMX9_9HELO</name>
<dbReference type="PANTHER" id="PTHR10039">
    <property type="entry name" value="AMELOGENIN"/>
    <property type="match status" value="1"/>
</dbReference>
<gene>
    <name evidence="4" type="ORF">PAC_04014</name>
</gene>
<dbReference type="InterPro" id="IPR036852">
    <property type="entry name" value="Peptidase_S8/S53_dom_sf"/>
</dbReference>
<evidence type="ECO:0000259" key="3">
    <source>
        <dbReference type="Pfam" id="PF24883"/>
    </source>
</evidence>
<sequence length="508" mass="56367">MNRAEKMLNNTGRWLLDDPKSFTWMYAPSSSLLVVTGSASQGKSILARELAGNLFSLNESLLDTTKDSAPDYKKSPNTVLTSFDLMWKILEETAMDPDSGTIVCILDGLDKCDEDSATAPGLKSLLDKLGSYYGTENHKVHSVTHLKFLITCRPSEELDEIQNIRCEHCTSIQQVSCEDAANQISRDINEVIKTLIYNLSAAGILQKFKPNFAHLLQDNDVPTWQSPLRRKGITEAMVETHKDSIITWIAKATNADLSRVENQASPHISEEPEAMAEEVVQMPDPIDSGPTLHRAKGPTGLPRSNDQETPTEPIRPEPKRRQSTSIPFRHRPPVYTDEEELDIKAARASDAWFARYEETLGRLSNFDTFAKEGGGRLTRIKIAILSTGVDLKDPFIRSQRTRIRRIKCFVDQLTETKGELGDHVGIGTHSVGLLLQLAPETDLYVSNAIEYATSEIPADIILMGFGLPRASQDVQRAIRFVSSKDIIMISGAGNRGANEAVFYPAKDP</sequence>
<dbReference type="SUPFAM" id="SSF52743">
    <property type="entry name" value="Subtilisin-like"/>
    <property type="match status" value="1"/>
</dbReference>
<dbReference type="AlphaFoldDB" id="A0A1L7WMX9"/>
<evidence type="ECO:0000313" key="5">
    <source>
        <dbReference type="Proteomes" id="UP000184330"/>
    </source>
</evidence>
<dbReference type="Gene3D" id="3.40.50.200">
    <property type="entry name" value="Peptidase S8/S53 domain"/>
    <property type="match status" value="1"/>
</dbReference>
<organism evidence="4 5">
    <name type="scientific">Phialocephala subalpina</name>
    <dbReference type="NCBI Taxonomy" id="576137"/>
    <lineage>
        <taxon>Eukaryota</taxon>
        <taxon>Fungi</taxon>
        <taxon>Dikarya</taxon>
        <taxon>Ascomycota</taxon>
        <taxon>Pezizomycotina</taxon>
        <taxon>Leotiomycetes</taxon>
        <taxon>Helotiales</taxon>
        <taxon>Mollisiaceae</taxon>
        <taxon>Phialocephala</taxon>
        <taxon>Phialocephala fortinii species complex</taxon>
    </lineage>
</organism>
<feature type="region of interest" description="Disordered" evidence="2">
    <location>
        <begin position="283"/>
        <end position="331"/>
    </location>
</feature>
<dbReference type="Proteomes" id="UP000184330">
    <property type="component" value="Unassembled WGS sequence"/>
</dbReference>
<feature type="domain" description="Nephrocystin 3-like N-terminal" evidence="3">
    <location>
        <begin position="10"/>
        <end position="80"/>
    </location>
</feature>
<reference evidence="4 5" key="1">
    <citation type="submission" date="2016-03" db="EMBL/GenBank/DDBJ databases">
        <authorList>
            <person name="Ploux O."/>
        </authorList>
    </citation>
    <scope>NUCLEOTIDE SEQUENCE [LARGE SCALE GENOMIC DNA]</scope>
    <source>
        <strain evidence="4 5">UAMH 11012</strain>
    </source>
</reference>
<accession>A0A1L7WMX9</accession>